<organism evidence="5 6">
    <name type="scientific">Neohortaea acidophila</name>
    <dbReference type="NCBI Taxonomy" id="245834"/>
    <lineage>
        <taxon>Eukaryota</taxon>
        <taxon>Fungi</taxon>
        <taxon>Dikarya</taxon>
        <taxon>Ascomycota</taxon>
        <taxon>Pezizomycotina</taxon>
        <taxon>Dothideomycetes</taxon>
        <taxon>Dothideomycetidae</taxon>
        <taxon>Mycosphaerellales</taxon>
        <taxon>Teratosphaeriaceae</taxon>
        <taxon>Neohortaea</taxon>
    </lineage>
</organism>
<keyword evidence="2" id="KW-0472">Membrane</keyword>
<reference evidence="5" key="1">
    <citation type="journal article" date="2020" name="Stud. Mycol.">
        <title>101 Dothideomycetes genomes: a test case for predicting lifestyles and emergence of pathogens.</title>
        <authorList>
            <person name="Haridas S."/>
            <person name="Albert R."/>
            <person name="Binder M."/>
            <person name="Bloem J."/>
            <person name="Labutti K."/>
            <person name="Salamov A."/>
            <person name="Andreopoulos B."/>
            <person name="Baker S."/>
            <person name="Barry K."/>
            <person name="Bills G."/>
            <person name="Bluhm B."/>
            <person name="Cannon C."/>
            <person name="Castanera R."/>
            <person name="Culley D."/>
            <person name="Daum C."/>
            <person name="Ezra D."/>
            <person name="Gonzalez J."/>
            <person name="Henrissat B."/>
            <person name="Kuo A."/>
            <person name="Liang C."/>
            <person name="Lipzen A."/>
            <person name="Lutzoni F."/>
            <person name="Magnuson J."/>
            <person name="Mondo S."/>
            <person name="Nolan M."/>
            <person name="Ohm R."/>
            <person name="Pangilinan J."/>
            <person name="Park H.-J."/>
            <person name="Ramirez L."/>
            <person name="Alfaro M."/>
            <person name="Sun H."/>
            <person name="Tritt A."/>
            <person name="Yoshinaga Y."/>
            <person name="Zwiers L.-H."/>
            <person name="Turgeon B."/>
            <person name="Goodwin S."/>
            <person name="Spatafora J."/>
            <person name="Crous P."/>
            <person name="Grigoriev I."/>
        </authorList>
    </citation>
    <scope>NUCLEOTIDE SEQUENCE</scope>
    <source>
        <strain evidence="5">CBS 113389</strain>
    </source>
</reference>
<sequence length="408" mass="44411">MGMTARILAAAVWTTAAAGFLLPPGLSSASNDDLLPPALSREHLVHIPCPSCSLLPVASDIDGASDWQRMQATIDAILIDIRTTADLQHLEIAGEIVYPWDARSLDDLRRPHATQISYSTSAELPIEITSLGMKFPDPEPASDDGDLTTTFEYQILALGEQDMPDMPVIMIKVLQMKNGELYILDVSSEAAPASEDDDPASFFVPELDTPAPPPAPACTNILCSLRDFVKSRLGSMHKPACPGRKSRVHSVGAEESKVEAHPHPFHHDHHHHHPPPPPSLGHIHIPAPQSPHERHHHHHPHGGSHPWGPPEEHGRHGHFFLHVAIGSIITTLIPILAGIFVGLLISYIALGFARVVGCVYHSTFRGQGSEDDESDDLEKLMPKETEAECPPAYEHAPAYVELEAAESK</sequence>
<proteinExistence type="predicted"/>
<feature type="compositionally biased region" description="Basic residues" evidence="1">
    <location>
        <begin position="263"/>
        <end position="274"/>
    </location>
</feature>
<dbReference type="PANTHER" id="PTHR40622">
    <property type="match status" value="1"/>
</dbReference>
<protein>
    <recommendedName>
        <fullName evidence="4">DUF7728 domain-containing protein</fullName>
    </recommendedName>
</protein>
<dbReference type="EMBL" id="MU001636">
    <property type="protein sequence ID" value="KAF2482824.1"/>
    <property type="molecule type" value="Genomic_DNA"/>
</dbReference>
<feature type="compositionally biased region" description="Basic and acidic residues" evidence="1">
    <location>
        <begin position="252"/>
        <end position="262"/>
    </location>
</feature>
<dbReference type="RefSeq" id="XP_033589394.1">
    <property type="nucleotide sequence ID" value="XM_033733868.1"/>
</dbReference>
<gene>
    <name evidence="5" type="ORF">BDY17DRAFT_299226</name>
</gene>
<feature type="signal peptide" evidence="3">
    <location>
        <begin position="1"/>
        <end position="29"/>
    </location>
</feature>
<evidence type="ECO:0000259" key="4">
    <source>
        <dbReference type="Pfam" id="PF24854"/>
    </source>
</evidence>
<keyword evidence="3" id="KW-0732">Signal</keyword>
<keyword evidence="6" id="KW-1185">Reference proteome</keyword>
<keyword evidence="2" id="KW-1133">Transmembrane helix</keyword>
<feature type="compositionally biased region" description="Basic residues" evidence="1">
    <location>
        <begin position="293"/>
        <end position="302"/>
    </location>
</feature>
<dbReference type="Pfam" id="PF24854">
    <property type="entry name" value="DUF7728"/>
    <property type="match status" value="1"/>
</dbReference>
<accession>A0A6A6PT16</accession>
<feature type="region of interest" description="Disordered" evidence="1">
    <location>
        <begin position="235"/>
        <end position="311"/>
    </location>
</feature>
<feature type="chain" id="PRO_5025617014" description="DUF7728 domain-containing protein" evidence="3">
    <location>
        <begin position="30"/>
        <end position="408"/>
    </location>
</feature>
<dbReference type="InterPro" id="IPR056145">
    <property type="entry name" value="DUF7728"/>
</dbReference>
<evidence type="ECO:0000256" key="2">
    <source>
        <dbReference type="SAM" id="Phobius"/>
    </source>
</evidence>
<name>A0A6A6PT16_9PEZI</name>
<dbReference type="GeneID" id="54474870"/>
<feature type="domain" description="DUF7728" evidence="4">
    <location>
        <begin position="42"/>
        <end position="188"/>
    </location>
</feature>
<dbReference type="OrthoDB" id="5409353at2759"/>
<evidence type="ECO:0000256" key="1">
    <source>
        <dbReference type="SAM" id="MobiDB-lite"/>
    </source>
</evidence>
<evidence type="ECO:0000313" key="5">
    <source>
        <dbReference type="EMBL" id="KAF2482824.1"/>
    </source>
</evidence>
<dbReference type="AlphaFoldDB" id="A0A6A6PT16"/>
<keyword evidence="2" id="KW-0812">Transmembrane</keyword>
<dbReference type="PANTHER" id="PTHR40622:SF1">
    <property type="match status" value="1"/>
</dbReference>
<evidence type="ECO:0000313" key="6">
    <source>
        <dbReference type="Proteomes" id="UP000799767"/>
    </source>
</evidence>
<feature type="transmembrane region" description="Helical" evidence="2">
    <location>
        <begin position="319"/>
        <end position="345"/>
    </location>
</feature>
<dbReference type="Proteomes" id="UP000799767">
    <property type="component" value="Unassembled WGS sequence"/>
</dbReference>
<evidence type="ECO:0000256" key="3">
    <source>
        <dbReference type="SAM" id="SignalP"/>
    </source>
</evidence>